<gene>
    <name evidence="8" type="ORF">KACHI17_20710</name>
</gene>
<dbReference type="GO" id="GO:0016831">
    <property type="term" value="F:carboxy-lyase activity"/>
    <property type="evidence" value="ECO:0007669"/>
    <property type="project" value="UniProtKB-KW"/>
</dbReference>
<dbReference type="PRINTS" id="PR00800">
    <property type="entry name" value="YHDCRBOXLASE"/>
</dbReference>
<dbReference type="Gene3D" id="3.90.1150.10">
    <property type="entry name" value="Aspartate Aminotransferase, domain 1"/>
    <property type="match status" value="1"/>
</dbReference>
<dbReference type="SUPFAM" id="SSF53383">
    <property type="entry name" value="PLP-dependent transferases"/>
    <property type="match status" value="1"/>
</dbReference>
<dbReference type="InterPro" id="IPR015424">
    <property type="entry name" value="PyrdxlP-dep_Trfase"/>
</dbReference>
<keyword evidence="5 7" id="KW-0456">Lyase</keyword>
<feature type="modified residue" description="N6-(pyridoxal phosphate)lysine" evidence="6">
    <location>
        <position position="318"/>
    </location>
</feature>
<sequence>MIGFSDHFSYYRSIISYTLFNQTMYTQLNQDRDNLSSILDITKKQSLDFLSQLPNRSTVTNISTIEASVLPEEGLGTLATLNMFNDNIEKLMVASAGPRYLGFVTGGTTPAALVGDWLVSIYDQNTQSVRGNGDVSAQIELNTIKLILELLNLPHVYMGGFVTGATMSNFTCLAVARQWLGKQLSQNVALHGVTQSYKIIAATPHSSSIKCLSMLGIGSSNILMLDTISEDRESIDVQLLEEQLIALNGEPALLISSGGTVNTVDFDDMHAISLLKRKYNFWWHIDAAFGAFAACTSEYAYLLKGWELADSITIDCHKWLNVPYDSGVFLIREEHRYLQVETFQNSNAPYLGDPLENFSYLNFLPENSRRMRALPAWFTLMAYGKMGYQEIVLRSIANARLLGQKIQSTEDFILLAPVRLNTVCFTLANNDDPSKLQQFLHRLTASGKVFMTPTVYKGKMCIRAAFVNWRTTEKDVALIFDTMKSLIVK</sequence>
<dbReference type="AlphaFoldDB" id="A0AAT9GKN9"/>
<evidence type="ECO:0000256" key="6">
    <source>
        <dbReference type="PIRSR" id="PIRSR602129-50"/>
    </source>
</evidence>
<evidence type="ECO:0000256" key="1">
    <source>
        <dbReference type="ARBA" id="ARBA00001933"/>
    </source>
</evidence>
<dbReference type="Gene3D" id="3.40.640.10">
    <property type="entry name" value="Type I PLP-dependent aspartate aminotransferase-like (Major domain)"/>
    <property type="match status" value="1"/>
</dbReference>
<reference evidence="8" key="1">
    <citation type="submission" date="2024-02" db="EMBL/GenBank/DDBJ databases">
        <title>Sediminibacterium planktonica sp. nov. and Sediminibacterium longus sp. nov., isolated from surface lake and river water.</title>
        <authorList>
            <person name="Watanabe K."/>
            <person name="Takemine S."/>
            <person name="Ishii Y."/>
            <person name="Ogata Y."/>
            <person name="Shindo C."/>
            <person name="Suda W."/>
        </authorList>
    </citation>
    <scope>NUCLEOTIDE SEQUENCE</scope>
    <source>
        <strain evidence="8">KACHI17</strain>
    </source>
</reference>
<comment type="cofactor">
    <cofactor evidence="1 6 7">
        <name>pyridoxal 5'-phosphate</name>
        <dbReference type="ChEBI" id="CHEBI:597326"/>
    </cofactor>
</comment>
<evidence type="ECO:0000256" key="3">
    <source>
        <dbReference type="ARBA" id="ARBA00022793"/>
    </source>
</evidence>
<name>A0AAT9GKN9_9BACT</name>
<dbReference type="InterPro" id="IPR010977">
    <property type="entry name" value="Aromatic_deC"/>
</dbReference>
<dbReference type="InterPro" id="IPR015421">
    <property type="entry name" value="PyrdxlP-dep_Trfase_major"/>
</dbReference>
<dbReference type="InterPro" id="IPR002129">
    <property type="entry name" value="PyrdxlP-dep_de-COase"/>
</dbReference>
<dbReference type="InterPro" id="IPR015422">
    <property type="entry name" value="PyrdxlP-dep_Trfase_small"/>
</dbReference>
<evidence type="ECO:0000256" key="7">
    <source>
        <dbReference type="RuleBase" id="RU000382"/>
    </source>
</evidence>
<keyword evidence="3" id="KW-0210">Decarboxylase</keyword>
<organism evidence="8">
    <name type="scientific">Sediminibacterium sp. KACHI17</name>
    <dbReference type="NCBI Taxonomy" id="1751071"/>
    <lineage>
        <taxon>Bacteria</taxon>
        <taxon>Pseudomonadati</taxon>
        <taxon>Bacteroidota</taxon>
        <taxon>Chitinophagia</taxon>
        <taxon>Chitinophagales</taxon>
        <taxon>Chitinophagaceae</taxon>
        <taxon>Sediminibacterium</taxon>
    </lineage>
</organism>
<accession>A0AAT9GKN9</accession>
<evidence type="ECO:0000256" key="2">
    <source>
        <dbReference type="ARBA" id="ARBA00009533"/>
    </source>
</evidence>
<proteinExistence type="inferred from homology"/>
<evidence type="ECO:0000256" key="5">
    <source>
        <dbReference type="ARBA" id="ARBA00023239"/>
    </source>
</evidence>
<dbReference type="GO" id="GO:0019752">
    <property type="term" value="P:carboxylic acid metabolic process"/>
    <property type="evidence" value="ECO:0007669"/>
    <property type="project" value="InterPro"/>
</dbReference>
<dbReference type="GO" id="GO:0006520">
    <property type="term" value="P:amino acid metabolic process"/>
    <property type="evidence" value="ECO:0007669"/>
    <property type="project" value="InterPro"/>
</dbReference>
<keyword evidence="4 6" id="KW-0663">Pyridoxal phosphate</keyword>
<evidence type="ECO:0000256" key="4">
    <source>
        <dbReference type="ARBA" id="ARBA00022898"/>
    </source>
</evidence>
<dbReference type="GO" id="GO:0030170">
    <property type="term" value="F:pyridoxal phosphate binding"/>
    <property type="evidence" value="ECO:0007669"/>
    <property type="project" value="InterPro"/>
</dbReference>
<dbReference type="Pfam" id="PF00282">
    <property type="entry name" value="Pyridoxal_deC"/>
    <property type="match status" value="1"/>
</dbReference>
<evidence type="ECO:0000313" key="8">
    <source>
        <dbReference type="EMBL" id="BFG71190.1"/>
    </source>
</evidence>
<protein>
    <submittedName>
        <fullName evidence="8">Pyridoxal-dependent decarboxylase</fullName>
    </submittedName>
</protein>
<comment type="similarity">
    <text evidence="2 7">Belongs to the group II decarboxylase family.</text>
</comment>
<dbReference type="PANTHER" id="PTHR11999:SF70">
    <property type="entry name" value="MIP05841P"/>
    <property type="match status" value="1"/>
</dbReference>
<dbReference type="EMBL" id="AP029612">
    <property type="protein sequence ID" value="BFG71190.1"/>
    <property type="molecule type" value="Genomic_DNA"/>
</dbReference>
<dbReference type="PANTHER" id="PTHR11999">
    <property type="entry name" value="GROUP II PYRIDOXAL-5-PHOSPHATE DECARBOXYLASE"/>
    <property type="match status" value="1"/>
</dbReference>